<dbReference type="PANTHER" id="PTHR36435">
    <property type="entry name" value="SLR1288 PROTEIN"/>
    <property type="match status" value="1"/>
</dbReference>
<accession>G9WRX7</accession>
<reference evidence="3 4" key="1">
    <citation type="submission" date="2011-08" db="EMBL/GenBank/DDBJ databases">
        <title>The Genome Sequence of Oribacterium sp. ACB7.</title>
        <authorList>
            <consortium name="The Broad Institute Genome Sequencing Platform"/>
            <person name="Earl A."/>
            <person name="Ward D."/>
            <person name="Feldgarden M."/>
            <person name="Gevers D."/>
            <person name="Sizova M."/>
            <person name="Hazen A."/>
            <person name="Epstein S."/>
            <person name="Young S.K."/>
            <person name="Zeng Q."/>
            <person name="Gargeya S."/>
            <person name="Fitzgerald M."/>
            <person name="Haas B."/>
            <person name="Abouelleil A."/>
            <person name="Alvarado L."/>
            <person name="Arachchi H.M."/>
            <person name="Berlin A."/>
            <person name="Brown A."/>
            <person name="Chapman S.B."/>
            <person name="Chen Z."/>
            <person name="Dunbar C."/>
            <person name="Freedman E."/>
            <person name="Gearin G."/>
            <person name="Gellesch M."/>
            <person name="Goldberg J."/>
            <person name="Griggs A."/>
            <person name="Gujja S."/>
            <person name="Heiman D."/>
            <person name="Howarth C."/>
            <person name="Larson L."/>
            <person name="Lui A."/>
            <person name="MacDonald P.J.P."/>
            <person name="Montmayeur A."/>
            <person name="Murphy C."/>
            <person name="Neiman D."/>
            <person name="Pearson M."/>
            <person name="Priest M."/>
            <person name="Roberts A."/>
            <person name="Saif S."/>
            <person name="Shea T."/>
            <person name="Shenoy N."/>
            <person name="Sisk P."/>
            <person name="Stolte C."/>
            <person name="Sykes S."/>
            <person name="Wortman J."/>
            <person name="Nusbaum C."/>
            <person name="Birren B."/>
        </authorList>
    </citation>
    <scope>NUCLEOTIDE SEQUENCE [LARGE SCALE GENOMIC DNA]</scope>
    <source>
        <strain evidence="3 4">ACB7</strain>
    </source>
</reference>
<feature type="transmembrane region" description="Helical" evidence="1">
    <location>
        <begin position="141"/>
        <end position="164"/>
    </location>
</feature>
<feature type="transmembrane region" description="Helical" evidence="1">
    <location>
        <begin position="243"/>
        <end position="263"/>
    </location>
</feature>
<keyword evidence="1" id="KW-0472">Membrane</keyword>
<keyword evidence="4" id="KW-1185">Reference proteome</keyword>
<name>G9WRX7_9FIRM</name>
<evidence type="ECO:0000313" key="4">
    <source>
        <dbReference type="Proteomes" id="UP000003527"/>
    </source>
</evidence>
<keyword evidence="1" id="KW-1133">Transmembrane helix</keyword>
<gene>
    <name evidence="3" type="ORF">HMPREF9624_01843</name>
</gene>
<dbReference type="GO" id="GO:0080120">
    <property type="term" value="P:CAAX-box protein maturation"/>
    <property type="evidence" value="ECO:0007669"/>
    <property type="project" value="UniProtKB-ARBA"/>
</dbReference>
<dbReference type="Pfam" id="PF02517">
    <property type="entry name" value="Rce1-like"/>
    <property type="match status" value="1"/>
</dbReference>
<evidence type="ECO:0000256" key="1">
    <source>
        <dbReference type="SAM" id="Phobius"/>
    </source>
</evidence>
<dbReference type="PATRIC" id="fig|796944.3.peg.361"/>
<proteinExistence type="predicted"/>
<dbReference type="InterPro" id="IPR003675">
    <property type="entry name" value="Rce1/LyrA-like_dom"/>
</dbReference>
<sequence length="293" mass="33206">METKIFDKKKLLFLFLPFAVIIIYDIIGNFITGALFWVLDLFRISFDWVNNTPAFLDAFLATCLSIILYIFYRKVFPRKKAEIQIAPWQGLLFSVVIGFGAGGLSTIWLNLVDLVASHFSALGEQAEAFSSMYDDLEKGSYIWTFLAIVAIGPLVEEILFRGVIFRSFEETTDLPWFPLLLSGVMFGIWHGSFIQAVYTAMMGIILGYYIKKTRTLFYVVLAHAVNNLSGTLPPALDTDFNNSLITVLSYVCIIPMFCILYYLHRQGKMKAEEISESEQSQEEEAVQFASSTC</sequence>
<protein>
    <recommendedName>
        <fullName evidence="2">CAAX prenyl protease 2/Lysostaphin resistance protein A-like domain-containing protein</fullName>
    </recommendedName>
</protein>
<feature type="domain" description="CAAX prenyl protease 2/Lysostaphin resistance protein A-like" evidence="2">
    <location>
        <begin position="140"/>
        <end position="228"/>
    </location>
</feature>
<evidence type="ECO:0000313" key="3">
    <source>
        <dbReference type="EMBL" id="EHL14067.1"/>
    </source>
</evidence>
<feature type="transmembrane region" description="Helical" evidence="1">
    <location>
        <begin position="54"/>
        <end position="71"/>
    </location>
</feature>
<dbReference type="HOGENOM" id="CLU_066413_2_0_9"/>
<dbReference type="InterPro" id="IPR052710">
    <property type="entry name" value="CAAX_protease"/>
</dbReference>
<keyword evidence="1" id="KW-0812">Transmembrane</keyword>
<feature type="transmembrane region" description="Helical" evidence="1">
    <location>
        <begin position="12"/>
        <end position="39"/>
    </location>
</feature>
<evidence type="ECO:0000259" key="2">
    <source>
        <dbReference type="Pfam" id="PF02517"/>
    </source>
</evidence>
<dbReference type="PANTHER" id="PTHR36435:SF1">
    <property type="entry name" value="CAAX AMINO TERMINAL PROTEASE FAMILY PROTEIN"/>
    <property type="match status" value="1"/>
</dbReference>
<dbReference type="GO" id="GO:0004175">
    <property type="term" value="F:endopeptidase activity"/>
    <property type="evidence" value="ECO:0007669"/>
    <property type="project" value="UniProtKB-ARBA"/>
</dbReference>
<dbReference type="RefSeq" id="WP_009537523.1">
    <property type="nucleotide sequence ID" value="NZ_JH414506.1"/>
</dbReference>
<dbReference type="Proteomes" id="UP000003527">
    <property type="component" value="Unassembled WGS sequence"/>
</dbReference>
<comment type="caution">
    <text evidence="3">The sequence shown here is derived from an EMBL/GenBank/DDBJ whole genome shotgun (WGS) entry which is preliminary data.</text>
</comment>
<dbReference type="AlphaFoldDB" id="G9WRX7"/>
<dbReference type="EMBL" id="AFZD01000004">
    <property type="protein sequence ID" value="EHL14067.1"/>
    <property type="molecule type" value="Genomic_DNA"/>
</dbReference>
<feature type="transmembrane region" description="Helical" evidence="1">
    <location>
        <begin position="176"/>
        <end position="209"/>
    </location>
</feature>
<organism evidence="3 4">
    <name type="scientific">Oribacterium asaccharolyticum ACB7</name>
    <dbReference type="NCBI Taxonomy" id="796944"/>
    <lineage>
        <taxon>Bacteria</taxon>
        <taxon>Bacillati</taxon>
        <taxon>Bacillota</taxon>
        <taxon>Clostridia</taxon>
        <taxon>Lachnospirales</taxon>
        <taxon>Lachnospiraceae</taxon>
        <taxon>Oribacterium</taxon>
    </lineage>
</organism>
<feature type="transmembrane region" description="Helical" evidence="1">
    <location>
        <begin position="91"/>
        <end position="111"/>
    </location>
</feature>